<evidence type="ECO:0000313" key="5">
    <source>
        <dbReference type="Proteomes" id="UP000037510"/>
    </source>
</evidence>
<protein>
    <submittedName>
        <fullName evidence="4">Lachesin</fullName>
    </submittedName>
</protein>
<keyword evidence="1" id="KW-0677">Repeat</keyword>
<gene>
    <name evidence="4" type="ORF">OBRU01_14850</name>
</gene>
<reference evidence="4 5" key="1">
    <citation type="journal article" date="2015" name="Genome Biol. Evol.">
        <title>The genome of winter moth (Operophtera brumata) provides a genomic perspective on sexual dimorphism and phenology.</title>
        <authorList>
            <person name="Derks M.F."/>
            <person name="Smit S."/>
            <person name="Salis L."/>
            <person name="Schijlen E."/>
            <person name="Bossers A."/>
            <person name="Mateman C."/>
            <person name="Pijl A.S."/>
            <person name="de Ridder D."/>
            <person name="Groenen M.A."/>
            <person name="Visser M.E."/>
            <person name="Megens H.J."/>
        </authorList>
    </citation>
    <scope>NUCLEOTIDE SEQUENCE [LARGE SCALE GENOMIC DNA]</scope>
    <source>
        <strain evidence="4">WM2013NL</strain>
        <tissue evidence="4">Head and thorax</tissue>
    </source>
</reference>
<dbReference type="InterPro" id="IPR036179">
    <property type="entry name" value="Ig-like_dom_sf"/>
</dbReference>
<dbReference type="PANTHER" id="PTHR12231">
    <property type="entry name" value="CTX-RELATED TYPE I TRANSMEMBRANE PROTEIN"/>
    <property type="match status" value="1"/>
</dbReference>
<dbReference type="AlphaFoldDB" id="A0A0L7L690"/>
<evidence type="ECO:0000256" key="3">
    <source>
        <dbReference type="ARBA" id="ARBA00023319"/>
    </source>
</evidence>
<evidence type="ECO:0000256" key="1">
    <source>
        <dbReference type="ARBA" id="ARBA00022737"/>
    </source>
</evidence>
<comment type="caution">
    <text evidence="4">The sequence shown here is derived from an EMBL/GenBank/DDBJ whole genome shotgun (WGS) entry which is preliminary data.</text>
</comment>
<evidence type="ECO:0000256" key="2">
    <source>
        <dbReference type="ARBA" id="ARBA00023157"/>
    </source>
</evidence>
<evidence type="ECO:0000313" key="4">
    <source>
        <dbReference type="EMBL" id="KOB70972.1"/>
    </source>
</evidence>
<dbReference type="InterPro" id="IPR051170">
    <property type="entry name" value="Neural/epithelial_adhesion"/>
</dbReference>
<feature type="non-terminal residue" evidence="4">
    <location>
        <position position="132"/>
    </location>
</feature>
<keyword evidence="3" id="KW-0393">Immunoglobulin domain</keyword>
<dbReference type="GO" id="GO:0043005">
    <property type="term" value="C:neuron projection"/>
    <property type="evidence" value="ECO:0007669"/>
    <property type="project" value="TreeGrafter"/>
</dbReference>
<keyword evidence="2" id="KW-1015">Disulfide bond</keyword>
<sequence>MLAYKQVAWLRVDTQTILTIHTHVISRSRRVGVTHSDHRTWYLHIRELRETDRGWYMCQINTDPMKIPPVITIRNQLVGAALGTDLVLECETEAYPKPVSYWSRETGEIVPIGKSWRNPNDKEYTYSKDWLQ</sequence>
<dbReference type="SUPFAM" id="SSF48726">
    <property type="entry name" value="Immunoglobulin"/>
    <property type="match status" value="2"/>
</dbReference>
<keyword evidence="5" id="KW-1185">Reference proteome</keyword>
<organism evidence="4 5">
    <name type="scientific">Operophtera brumata</name>
    <name type="common">Winter moth</name>
    <name type="synonym">Phalaena brumata</name>
    <dbReference type="NCBI Taxonomy" id="104452"/>
    <lineage>
        <taxon>Eukaryota</taxon>
        <taxon>Metazoa</taxon>
        <taxon>Ecdysozoa</taxon>
        <taxon>Arthropoda</taxon>
        <taxon>Hexapoda</taxon>
        <taxon>Insecta</taxon>
        <taxon>Pterygota</taxon>
        <taxon>Neoptera</taxon>
        <taxon>Endopterygota</taxon>
        <taxon>Lepidoptera</taxon>
        <taxon>Glossata</taxon>
        <taxon>Ditrysia</taxon>
        <taxon>Geometroidea</taxon>
        <taxon>Geometridae</taxon>
        <taxon>Larentiinae</taxon>
        <taxon>Operophtera</taxon>
    </lineage>
</organism>
<dbReference type="EMBL" id="JTDY01002672">
    <property type="protein sequence ID" value="KOB70972.1"/>
    <property type="molecule type" value="Genomic_DNA"/>
</dbReference>
<dbReference type="STRING" id="104452.A0A0L7L690"/>
<dbReference type="Gene3D" id="2.60.40.10">
    <property type="entry name" value="Immunoglobulins"/>
    <property type="match status" value="2"/>
</dbReference>
<name>A0A0L7L690_OPEBR</name>
<proteinExistence type="predicted"/>
<accession>A0A0L7L690</accession>
<dbReference type="PANTHER" id="PTHR12231:SF272">
    <property type="entry name" value="DPR-INTERACTING PROTEIN THETA"/>
    <property type="match status" value="1"/>
</dbReference>
<dbReference type="InterPro" id="IPR013783">
    <property type="entry name" value="Ig-like_fold"/>
</dbReference>
<dbReference type="Proteomes" id="UP000037510">
    <property type="component" value="Unassembled WGS sequence"/>
</dbReference>